<dbReference type="PANTHER" id="PTHR18964:SF173">
    <property type="entry name" value="GLUCOKINASE"/>
    <property type="match status" value="1"/>
</dbReference>
<organism evidence="3 6">
    <name type="scientific">Streptomyces radicis</name>
    <dbReference type="NCBI Taxonomy" id="1750517"/>
    <lineage>
        <taxon>Bacteria</taxon>
        <taxon>Bacillati</taxon>
        <taxon>Actinomycetota</taxon>
        <taxon>Actinomycetes</taxon>
        <taxon>Kitasatosporales</taxon>
        <taxon>Streptomycetaceae</taxon>
        <taxon>Streptomyces</taxon>
    </lineage>
</organism>
<evidence type="ECO:0000259" key="2">
    <source>
        <dbReference type="Pfam" id="PF09339"/>
    </source>
</evidence>
<dbReference type="GO" id="GO:0006355">
    <property type="term" value="P:regulation of DNA-templated transcription"/>
    <property type="evidence" value="ECO:0007669"/>
    <property type="project" value="InterPro"/>
</dbReference>
<dbReference type="Gene3D" id="1.10.10.10">
    <property type="entry name" value="Winged helix-like DNA-binding domain superfamily/Winged helix DNA-binding domain"/>
    <property type="match status" value="1"/>
</dbReference>
<dbReference type="Gene3D" id="3.30.420.40">
    <property type="match status" value="2"/>
</dbReference>
<keyword evidence="5" id="KW-1185">Reference proteome</keyword>
<evidence type="ECO:0000313" key="4">
    <source>
        <dbReference type="EMBL" id="RKN15968.1"/>
    </source>
</evidence>
<dbReference type="PANTHER" id="PTHR18964">
    <property type="entry name" value="ROK (REPRESSOR, ORF, KINASE) FAMILY"/>
    <property type="match status" value="1"/>
</dbReference>
<dbReference type="Proteomes" id="UP000275024">
    <property type="component" value="Unassembled WGS sequence"/>
</dbReference>
<reference evidence="5 6" key="1">
    <citation type="submission" date="2018-09" db="EMBL/GenBank/DDBJ databases">
        <title>Streptomyces sp. nov. DS1-2, an endophytic actinomycete isolated from roots of Dendrobium scabrilingue.</title>
        <authorList>
            <person name="Kuncharoen N."/>
            <person name="Kudo T."/>
            <person name="Ohkuma M."/>
            <person name="Yuki M."/>
            <person name="Tanasupawat S."/>
        </authorList>
    </citation>
    <scope>NUCLEOTIDE SEQUENCE [LARGE SCALE GENOMIC DNA]</scope>
    <source>
        <strain evidence="3 6">AZ1-7</strain>
        <strain evidence="4 5">DS1-2</strain>
    </source>
</reference>
<dbReference type="EMBL" id="RBDX01000032">
    <property type="protein sequence ID" value="RKN04762.1"/>
    <property type="molecule type" value="Genomic_DNA"/>
</dbReference>
<dbReference type="InterPro" id="IPR005471">
    <property type="entry name" value="Tscrpt_reg_IclR_N"/>
</dbReference>
<evidence type="ECO:0000313" key="6">
    <source>
        <dbReference type="Proteomes" id="UP000275024"/>
    </source>
</evidence>
<dbReference type="Pfam" id="PF09339">
    <property type="entry name" value="HTH_IclR"/>
    <property type="match status" value="1"/>
</dbReference>
<dbReference type="EMBL" id="RBDY01000029">
    <property type="protein sequence ID" value="RKN15968.1"/>
    <property type="molecule type" value="Genomic_DNA"/>
</dbReference>
<dbReference type="AlphaFoldDB" id="A0A3A9VW57"/>
<dbReference type="InterPro" id="IPR049874">
    <property type="entry name" value="ROK_cs"/>
</dbReference>
<dbReference type="SUPFAM" id="SSF53067">
    <property type="entry name" value="Actin-like ATPase domain"/>
    <property type="match status" value="1"/>
</dbReference>
<dbReference type="InterPro" id="IPR000600">
    <property type="entry name" value="ROK"/>
</dbReference>
<sequence length="406" mass="41990">MSSPLTPHGPTAPAPVPTAASLGSPGHILALVTGGAAETRADVARLTGLARSTVSQRVEALIAHGFLDERAEKESAGGRLPRRLSLRTRDHLVAGVGLGATHCRVSLLDIGGEELATREDPLLITEGPDAVLDHAARTLAELLKEAGRPASSLRAIGVGAPGPVEARTGRLVDPPIMPGWHQYPIPRFFADRFGVNALVDNDVNMMAMAEQRLVFPHIGHLLFVKVGTGIGCGLIADGRLHRGAQGSAGDIGHIRVGVDTTPCRCGNIGCLEAVAGGAALARRLTGSGTPATSGSDVAALVRSGNHEAVRMVREAGRCVGDVLSGLINFFNPEAVVLGGALSAVRDQLIAGVREAVYERSHPLATQHLLIEPSRTRGSAAALGAALLATDHVLSPARVDMVVGRAM</sequence>
<dbReference type="SUPFAM" id="SSF46785">
    <property type="entry name" value="Winged helix' DNA-binding domain"/>
    <property type="match status" value="1"/>
</dbReference>
<dbReference type="InterPro" id="IPR043129">
    <property type="entry name" value="ATPase_NBD"/>
</dbReference>
<dbReference type="PROSITE" id="PS01125">
    <property type="entry name" value="ROK"/>
    <property type="match status" value="1"/>
</dbReference>
<evidence type="ECO:0000256" key="1">
    <source>
        <dbReference type="ARBA" id="ARBA00006479"/>
    </source>
</evidence>
<dbReference type="InterPro" id="IPR036388">
    <property type="entry name" value="WH-like_DNA-bd_sf"/>
</dbReference>
<protein>
    <submittedName>
        <fullName evidence="3">ROK family transcriptional regulator</fullName>
    </submittedName>
</protein>
<evidence type="ECO:0000313" key="3">
    <source>
        <dbReference type="EMBL" id="RKN04762.1"/>
    </source>
</evidence>
<name>A0A3A9VW57_9ACTN</name>
<accession>A0A3A9VW57</accession>
<dbReference type="InterPro" id="IPR036390">
    <property type="entry name" value="WH_DNA-bd_sf"/>
</dbReference>
<evidence type="ECO:0000313" key="5">
    <source>
        <dbReference type="Proteomes" id="UP000268652"/>
    </source>
</evidence>
<dbReference type="Proteomes" id="UP000268652">
    <property type="component" value="Unassembled WGS sequence"/>
</dbReference>
<dbReference type="GO" id="GO:0003677">
    <property type="term" value="F:DNA binding"/>
    <property type="evidence" value="ECO:0007669"/>
    <property type="project" value="InterPro"/>
</dbReference>
<gene>
    <name evidence="4" type="ORF">D7318_26495</name>
    <name evidence="3" type="ORF">D7319_27450</name>
</gene>
<dbReference type="OrthoDB" id="3189808at2"/>
<proteinExistence type="inferred from homology"/>
<dbReference type="RefSeq" id="WP_120699736.1">
    <property type="nucleotide sequence ID" value="NZ_RBDX01000032.1"/>
</dbReference>
<comment type="caution">
    <text evidence="3">The sequence shown here is derived from an EMBL/GenBank/DDBJ whole genome shotgun (WGS) entry which is preliminary data.</text>
</comment>
<comment type="similarity">
    <text evidence="1">Belongs to the ROK (NagC/XylR) family.</text>
</comment>
<dbReference type="Pfam" id="PF00480">
    <property type="entry name" value="ROK"/>
    <property type="match status" value="1"/>
</dbReference>
<feature type="domain" description="HTH iclR-type" evidence="2">
    <location>
        <begin position="28"/>
        <end position="68"/>
    </location>
</feature>